<dbReference type="PRINTS" id="PR00105">
    <property type="entry name" value="C5METTRFRASE"/>
</dbReference>
<dbReference type="InterPro" id="IPR001525">
    <property type="entry name" value="C5_MeTfrase"/>
</dbReference>
<dbReference type="PROSITE" id="PS51679">
    <property type="entry name" value="SAM_MT_C5"/>
    <property type="match status" value="1"/>
</dbReference>
<keyword evidence="2 6" id="KW-0808">Transferase</keyword>
<dbReference type="InterPro" id="IPR018117">
    <property type="entry name" value="C5_DNA_meth_AS"/>
</dbReference>
<dbReference type="SUPFAM" id="SSF53335">
    <property type="entry name" value="S-adenosyl-L-methionine-dependent methyltransferases"/>
    <property type="match status" value="1"/>
</dbReference>
<proteinExistence type="inferred from homology"/>
<dbReference type="PANTHER" id="PTHR10629">
    <property type="entry name" value="CYTOSINE-SPECIFIC METHYLTRANSFERASE"/>
    <property type="match status" value="1"/>
</dbReference>
<dbReference type="EC" id="2.1.1.37" evidence="8"/>
<dbReference type="GO" id="GO:0003886">
    <property type="term" value="F:DNA (cytosine-5-)-methyltransferase activity"/>
    <property type="evidence" value="ECO:0007669"/>
    <property type="project" value="UniProtKB-EC"/>
</dbReference>
<keyword evidence="1 6" id="KW-0489">Methyltransferase</keyword>
<keyword evidence="3 6" id="KW-0949">S-adenosyl-L-methionine</keyword>
<comment type="catalytic activity">
    <reaction evidence="5 8">
        <text>a 2'-deoxycytidine in DNA + S-adenosyl-L-methionine = a 5-methyl-2'-deoxycytidine in DNA + S-adenosyl-L-homocysteine + H(+)</text>
        <dbReference type="Rhea" id="RHEA:13681"/>
        <dbReference type="Rhea" id="RHEA-COMP:11369"/>
        <dbReference type="Rhea" id="RHEA-COMP:11370"/>
        <dbReference type="ChEBI" id="CHEBI:15378"/>
        <dbReference type="ChEBI" id="CHEBI:57856"/>
        <dbReference type="ChEBI" id="CHEBI:59789"/>
        <dbReference type="ChEBI" id="CHEBI:85452"/>
        <dbReference type="ChEBI" id="CHEBI:85454"/>
        <dbReference type="EC" id="2.1.1.37"/>
    </reaction>
</comment>
<evidence type="ECO:0000256" key="2">
    <source>
        <dbReference type="ARBA" id="ARBA00022679"/>
    </source>
</evidence>
<dbReference type="Gene3D" id="3.90.120.10">
    <property type="entry name" value="DNA Methylase, subunit A, domain 2"/>
    <property type="match status" value="1"/>
</dbReference>
<reference evidence="9 10" key="1">
    <citation type="submission" date="2015-09" db="EMBL/GenBank/DDBJ databases">
        <authorList>
            <consortium name="Pathogen Informatics"/>
        </authorList>
    </citation>
    <scope>NUCLEOTIDE SEQUENCE [LARGE SCALE GENOMIC DNA]</scope>
    <source>
        <strain evidence="9 10">2789STDY5834942</strain>
    </source>
</reference>
<dbReference type="GO" id="GO:0003677">
    <property type="term" value="F:DNA binding"/>
    <property type="evidence" value="ECO:0007669"/>
    <property type="project" value="TreeGrafter"/>
</dbReference>
<dbReference type="Pfam" id="PF00145">
    <property type="entry name" value="DNA_methylase"/>
    <property type="match status" value="2"/>
</dbReference>
<dbReference type="GO" id="GO:0032259">
    <property type="term" value="P:methylation"/>
    <property type="evidence" value="ECO:0007669"/>
    <property type="project" value="UniProtKB-KW"/>
</dbReference>
<name>A0A174T0L2_BACUN</name>
<dbReference type="GO" id="GO:0044027">
    <property type="term" value="P:negative regulation of gene expression via chromosomal CpG island methylation"/>
    <property type="evidence" value="ECO:0007669"/>
    <property type="project" value="TreeGrafter"/>
</dbReference>
<dbReference type="AlphaFoldDB" id="A0A174T0L2"/>
<dbReference type="InterPro" id="IPR029063">
    <property type="entry name" value="SAM-dependent_MTases_sf"/>
</dbReference>
<organism evidence="9 10">
    <name type="scientific">Bacteroides uniformis</name>
    <dbReference type="NCBI Taxonomy" id="820"/>
    <lineage>
        <taxon>Bacteria</taxon>
        <taxon>Pseudomonadati</taxon>
        <taxon>Bacteroidota</taxon>
        <taxon>Bacteroidia</taxon>
        <taxon>Bacteroidales</taxon>
        <taxon>Bacteroidaceae</taxon>
        <taxon>Bacteroides</taxon>
    </lineage>
</organism>
<dbReference type="Proteomes" id="UP000095788">
    <property type="component" value="Unassembled WGS sequence"/>
</dbReference>
<evidence type="ECO:0000256" key="5">
    <source>
        <dbReference type="ARBA" id="ARBA00047422"/>
    </source>
</evidence>
<feature type="active site" evidence="6">
    <location>
        <position position="118"/>
    </location>
</feature>
<dbReference type="PROSITE" id="PS00094">
    <property type="entry name" value="C5_MTASE_1"/>
    <property type="match status" value="1"/>
</dbReference>
<dbReference type="GO" id="GO:0009307">
    <property type="term" value="P:DNA restriction-modification system"/>
    <property type="evidence" value="ECO:0007669"/>
    <property type="project" value="UniProtKB-KW"/>
</dbReference>
<evidence type="ECO:0000256" key="1">
    <source>
        <dbReference type="ARBA" id="ARBA00022603"/>
    </source>
</evidence>
<dbReference type="InterPro" id="IPR050390">
    <property type="entry name" value="C5-Methyltransferase"/>
</dbReference>
<dbReference type="RefSeq" id="WP_048695338.1">
    <property type="nucleotide sequence ID" value="NZ_CZBF01000004.1"/>
</dbReference>
<comment type="similarity">
    <text evidence="6 7">Belongs to the class I-like SAM-binding methyltransferase superfamily. C5-methyltransferase family.</text>
</comment>
<protein>
    <recommendedName>
        <fullName evidence="8">Cytosine-specific methyltransferase</fullName>
        <ecNumber evidence="8">2.1.1.37</ecNumber>
    </recommendedName>
</protein>
<evidence type="ECO:0000256" key="4">
    <source>
        <dbReference type="ARBA" id="ARBA00022747"/>
    </source>
</evidence>
<dbReference type="Gene3D" id="3.40.50.150">
    <property type="entry name" value="Vaccinia Virus protein VP39"/>
    <property type="match status" value="1"/>
</dbReference>
<gene>
    <name evidence="9" type="primary">haeIIIM</name>
    <name evidence="9" type="ORF">ERS852554_02558</name>
</gene>
<dbReference type="EMBL" id="CZBF01000004">
    <property type="protein sequence ID" value="CUQ00359.1"/>
    <property type="molecule type" value="Genomic_DNA"/>
</dbReference>
<evidence type="ECO:0000256" key="3">
    <source>
        <dbReference type="ARBA" id="ARBA00022691"/>
    </source>
</evidence>
<dbReference type="NCBIfam" id="TIGR00675">
    <property type="entry name" value="dcm"/>
    <property type="match status" value="1"/>
</dbReference>
<evidence type="ECO:0000313" key="9">
    <source>
        <dbReference type="EMBL" id="CUQ00359.1"/>
    </source>
</evidence>
<evidence type="ECO:0000256" key="8">
    <source>
        <dbReference type="RuleBase" id="RU000417"/>
    </source>
</evidence>
<dbReference type="PANTHER" id="PTHR10629:SF52">
    <property type="entry name" value="DNA (CYTOSINE-5)-METHYLTRANSFERASE 1"/>
    <property type="match status" value="1"/>
</dbReference>
<accession>A0A174T0L2</accession>
<evidence type="ECO:0000256" key="6">
    <source>
        <dbReference type="PROSITE-ProRule" id="PRU01016"/>
    </source>
</evidence>
<keyword evidence="4" id="KW-0680">Restriction system</keyword>
<evidence type="ECO:0000256" key="7">
    <source>
        <dbReference type="RuleBase" id="RU000416"/>
    </source>
</evidence>
<sequence>MSGQKKYTFIDLFSGCGGLSEGFMSSGHFRSLAHIEWELPMVQTLRKRLIQKWGETEEEANKKVVLFDIQKTDELINGQWSEESLCKYGKDNSGQVLSGLKTIIGSEAVDFIIGGPPCQAYSIHGRATDKNSMNDDYRNYLFESFVKVVDYFRPKAFIFENVTGMLSAKPGGIPVVQRIYQAFKNIGYVTLHPDDFKNAVFDAYNYDVPQHRERVILIGIKQDEGFSIDNFYANLSQCVSGTHKTVRDAIGALPPLYPLDQVVKNKGRYVSHQCNGKDVYHTPRHCSARDIEVFKTWIGNKMNYCTQQEAIDFYKQITGKDTLYRKYRNLEWDKPAPTVVAHLQKDGFMFIHPDINQARSITVREAALLMTFPKDYQFVGNRAYCYKMIGNAVPVNFAKAIAQSLYLTLD</sequence>
<evidence type="ECO:0000313" key="10">
    <source>
        <dbReference type="Proteomes" id="UP000095788"/>
    </source>
</evidence>